<dbReference type="Gene3D" id="1.10.10.60">
    <property type="entry name" value="Homeodomain-like"/>
    <property type="match status" value="1"/>
</dbReference>
<dbReference type="EMBL" id="BKCJ011327175">
    <property type="protein sequence ID" value="GFD21081.1"/>
    <property type="molecule type" value="Genomic_DNA"/>
</dbReference>
<accession>A0A699UH69</accession>
<evidence type="ECO:0000256" key="3">
    <source>
        <dbReference type="ARBA" id="ARBA00023163"/>
    </source>
</evidence>
<keyword evidence="4" id="KW-0539">Nucleus</keyword>
<proteinExistence type="predicted"/>
<comment type="subcellular location">
    <subcellularLocation>
        <location evidence="1">Nucleus</location>
    </subcellularLocation>
</comment>
<dbReference type="PANTHER" id="PTHR43952">
    <property type="entry name" value="MYB FAMILY TRANSCRIPTION FACTOR-RELATED"/>
    <property type="match status" value="1"/>
</dbReference>
<gene>
    <name evidence="5" type="ORF">Tci_893050</name>
</gene>
<evidence type="ECO:0000256" key="4">
    <source>
        <dbReference type="ARBA" id="ARBA00023242"/>
    </source>
</evidence>
<dbReference type="InterPro" id="IPR009057">
    <property type="entry name" value="Homeodomain-like_sf"/>
</dbReference>
<organism evidence="5">
    <name type="scientific">Tanacetum cinerariifolium</name>
    <name type="common">Dalmatian daisy</name>
    <name type="synonym">Chrysanthemum cinerariifolium</name>
    <dbReference type="NCBI Taxonomy" id="118510"/>
    <lineage>
        <taxon>Eukaryota</taxon>
        <taxon>Viridiplantae</taxon>
        <taxon>Streptophyta</taxon>
        <taxon>Embryophyta</taxon>
        <taxon>Tracheophyta</taxon>
        <taxon>Spermatophyta</taxon>
        <taxon>Magnoliopsida</taxon>
        <taxon>eudicotyledons</taxon>
        <taxon>Gunneridae</taxon>
        <taxon>Pentapetalae</taxon>
        <taxon>asterids</taxon>
        <taxon>campanulids</taxon>
        <taxon>Asterales</taxon>
        <taxon>Asteraceae</taxon>
        <taxon>Asteroideae</taxon>
        <taxon>Anthemideae</taxon>
        <taxon>Anthemidinae</taxon>
        <taxon>Tanacetum</taxon>
    </lineage>
</organism>
<evidence type="ECO:0000256" key="1">
    <source>
        <dbReference type="ARBA" id="ARBA00004123"/>
    </source>
</evidence>
<dbReference type="PANTHER" id="PTHR43952:SF72">
    <property type="entry name" value="MYB-LIKE DOMAIN-CONTAINING PROTEIN"/>
    <property type="match status" value="1"/>
</dbReference>
<dbReference type="FunFam" id="1.10.10.60:FF:000154">
    <property type="entry name" value="Transcription factor SRM1"/>
    <property type="match status" value="1"/>
</dbReference>
<dbReference type="AlphaFoldDB" id="A0A699UH69"/>
<dbReference type="SUPFAM" id="SSF46689">
    <property type="entry name" value="Homeodomain-like"/>
    <property type="match status" value="1"/>
</dbReference>
<protein>
    <submittedName>
        <fullName evidence="5">Protein RADIALIS-like 3</fullName>
    </submittedName>
</protein>
<dbReference type="GO" id="GO:0048262">
    <property type="term" value="P:determination of dorsal/ventral asymmetry"/>
    <property type="evidence" value="ECO:0007669"/>
    <property type="project" value="UniProtKB-ARBA"/>
</dbReference>
<dbReference type="GO" id="GO:0009908">
    <property type="term" value="P:flower development"/>
    <property type="evidence" value="ECO:0007669"/>
    <property type="project" value="UniProtKB-ARBA"/>
</dbReference>
<dbReference type="GO" id="GO:0005634">
    <property type="term" value="C:nucleus"/>
    <property type="evidence" value="ECO:0007669"/>
    <property type="project" value="UniProtKB-SubCell"/>
</dbReference>
<dbReference type="GO" id="GO:0003700">
    <property type="term" value="F:DNA-binding transcription factor activity"/>
    <property type="evidence" value="ECO:0007669"/>
    <property type="project" value="InterPro"/>
</dbReference>
<reference evidence="5" key="1">
    <citation type="journal article" date="2019" name="Sci. Rep.">
        <title>Draft genome of Tanacetum cinerariifolium, the natural source of mosquito coil.</title>
        <authorList>
            <person name="Yamashiro T."/>
            <person name="Shiraishi A."/>
            <person name="Satake H."/>
            <person name="Nakayama K."/>
        </authorList>
    </citation>
    <scope>NUCLEOTIDE SEQUENCE</scope>
</reference>
<name>A0A699UH69_TANCI</name>
<comment type="caution">
    <text evidence="5">The sequence shown here is derived from an EMBL/GenBank/DDBJ whole genome shotgun (WGS) entry which is preliminary data.</text>
</comment>
<keyword evidence="2" id="KW-0805">Transcription regulation</keyword>
<sequence>MASSSSTWTWNQNKMFENLLVTYEKDPRRFQKIANIIGKTKEEVESHYQKLVADVMAIEAGKVLLPNYKDNAANGRGQQEEKK</sequence>
<dbReference type="InterPro" id="IPR044636">
    <property type="entry name" value="RADIALIS-like"/>
</dbReference>
<keyword evidence="3" id="KW-0804">Transcription</keyword>
<evidence type="ECO:0000256" key="2">
    <source>
        <dbReference type="ARBA" id="ARBA00023015"/>
    </source>
</evidence>
<evidence type="ECO:0000313" key="5">
    <source>
        <dbReference type="EMBL" id="GFD21081.1"/>
    </source>
</evidence>